<feature type="coiled-coil region" evidence="1">
    <location>
        <begin position="206"/>
        <end position="236"/>
    </location>
</feature>
<dbReference type="RefSeq" id="XP_021865010.1">
    <property type="nucleotide sequence ID" value="XM_022009318.2"/>
</dbReference>
<dbReference type="AlphaFoldDB" id="A0A9R0JEG6"/>
<dbReference type="GO" id="GO:0055037">
    <property type="term" value="C:recycling endosome"/>
    <property type="evidence" value="ECO:0000318"/>
    <property type="project" value="GO_Central"/>
</dbReference>
<dbReference type="GO" id="GO:0007032">
    <property type="term" value="P:endosome organization"/>
    <property type="evidence" value="ECO:0000318"/>
    <property type="project" value="GO_Central"/>
</dbReference>
<dbReference type="Proteomes" id="UP000813463">
    <property type="component" value="Chromosome 2"/>
</dbReference>
<keyword evidence="1" id="KW-0175">Coiled coil</keyword>
<dbReference type="SUPFAM" id="SSF50729">
    <property type="entry name" value="PH domain-like"/>
    <property type="match status" value="1"/>
</dbReference>
<dbReference type="KEGG" id="soe:110803793"/>
<feature type="domain" description="PH" evidence="3">
    <location>
        <begin position="30"/>
        <end position="134"/>
    </location>
</feature>
<feature type="compositionally biased region" description="Basic and acidic residues" evidence="2">
    <location>
        <begin position="389"/>
        <end position="415"/>
    </location>
</feature>
<evidence type="ECO:0000313" key="5">
    <source>
        <dbReference type="RefSeq" id="XP_021865010.1"/>
    </source>
</evidence>
<protein>
    <recommendedName>
        <fullName evidence="3">PH domain-containing protein</fullName>
    </recommendedName>
</protein>
<dbReference type="PANTHER" id="PTHR22902:SF49">
    <property type="entry name" value="OS03G0666200 PROTEIN"/>
    <property type="match status" value="1"/>
</dbReference>
<gene>
    <name evidence="5" type="primary">LOC110803793</name>
</gene>
<dbReference type="CDD" id="cd00821">
    <property type="entry name" value="PH"/>
    <property type="match status" value="1"/>
</dbReference>
<name>A0A9R0JEG6_SPIOL</name>
<dbReference type="InterPro" id="IPR045188">
    <property type="entry name" value="Boi1/Boi2-like"/>
</dbReference>
<dbReference type="PROSITE" id="PS50003">
    <property type="entry name" value="PH_DOMAIN"/>
    <property type="match status" value="1"/>
</dbReference>
<dbReference type="GO" id="GO:0005802">
    <property type="term" value="C:trans-Golgi network"/>
    <property type="evidence" value="ECO:0000318"/>
    <property type="project" value="GO_Central"/>
</dbReference>
<dbReference type="OrthoDB" id="48057at2759"/>
<dbReference type="FunFam" id="2.30.29.30:FF:000234">
    <property type="entry name" value="Pleckstrin homology (PH) domain-containing protein"/>
    <property type="match status" value="1"/>
</dbReference>
<dbReference type="InterPro" id="IPR011993">
    <property type="entry name" value="PH-like_dom_sf"/>
</dbReference>
<dbReference type="GO" id="GO:0005769">
    <property type="term" value="C:early endosome"/>
    <property type="evidence" value="ECO:0000318"/>
    <property type="project" value="GO_Central"/>
</dbReference>
<dbReference type="Pfam" id="PF00169">
    <property type="entry name" value="PH"/>
    <property type="match status" value="1"/>
</dbReference>
<dbReference type="Gene3D" id="2.30.29.30">
    <property type="entry name" value="Pleckstrin-homology domain (PH domain)/Phosphotyrosine-binding domain (PTB)"/>
    <property type="match status" value="1"/>
</dbReference>
<feature type="region of interest" description="Disordered" evidence="2">
    <location>
        <begin position="389"/>
        <end position="496"/>
    </location>
</feature>
<dbReference type="GeneID" id="110803793"/>
<dbReference type="InterPro" id="IPR001849">
    <property type="entry name" value="PH_domain"/>
</dbReference>
<organism evidence="4 5">
    <name type="scientific">Spinacia oleracea</name>
    <name type="common">Spinach</name>
    <dbReference type="NCBI Taxonomy" id="3562"/>
    <lineage>
        <taxon>Eukaryota</taxon>
        <taxon>Viridiplantae</taxon>
        <taxon>Streptophyta</taxon>
        <taxon>Embryophyta</taxon>
        <taxon>Tracheophyta</taxon>
        <taxon>Spermatophyta</taxon>
        <taxon>Magnoliopsida</taxon>
        <taxon>eudicotyledons</taxon>
        <taxon>Gunneridae</taxon>
        <taxon>Pentapetalae</taxon>
        <taxon>Caryophyllales</taxon>
        <taxon>Chenopodiaceae</taxon>
        <taxon>Chenopodioideae</taxon>
        <taxon>Anserineae</taxon>
        <taxon>Spinacia</taxon>
    </lineage>
</organism>
<evidence type="ECO:0000256" key="1">
    <source>
        <dbReference type="SAM" id="Coils"/>
    </source>
</evidence>
<sequence length="496" mass="54774">MATNGAPAITEDTEASLQKIKRQLASNSGRNLLQGPLYKRSETLRKWNERWMILDPSTGKMEYKLKRNEPNVKGTILFDANSTITLSPVNFQGLPKYDGCCIYIGTPQKKDYFLCAETPGAARAWVSTLHAAQLVLKAHKEAVNSLSGSGSAQLGTVATVVAAANSTALEASKEIEAAMKVSLRNALGSMLSKSPEGQMDNTAILKETLRVKDEELQNLARELRGRDSAIKELTEKLSDTAQAAEAAASAAHKMDDQRRIAYAEKEQIKEGYKKQLESTMVKSRETEEKVVALSKEIEQLIKQRDSAIQEAHLWRSELGKARDRNVILEAAVVRAEEKVRMTQTDSETRIKEAAEKESAALHEKQELLNYVNALQMQLQRQQIDTKQVFEKAETSSDMEDTRPLTKHVDSSDDKACLSVSKTVPVTEDSAVGLSDAEQGNDHPIGDGQWNDIQATESRIADVREVAPDIQGRSLDIPVVNSPLNDQQEQEGSFPQN</sequence>
<dbReference type="PANTHER" id="PTHR22902">
    <property type="entry name" value="SESQUIPEDALIAN"/>
    <property type="match status" value="1"/>
</dbReference>
<proteinExistence type="predicted"/>
<reference evidence="4" key="1">
    <citation type="journal article" date="2021" name="Nat. Commun.">
        <title>Genomic analyses provide insights into spinach domestication and the genetic basis of agronomic traits.</title>
        <authorList>
            <person name="Cai X."/>
            <person name="Sun X."/>
            <person name="Xu C."/>
            <person name="Sun H."/>
            <person name="Wang X."/>
            <person name="Ge C."/>
            <person name="Zhang Z."/>
            <person name="Wang Q."/>
            <person name="Fei Z."/>
            <person name="Jiao C."/>
            <person name="Wang Q."/>
        </authorList>
    </citation>
    <scope>NUCLEOTIDE SEQUENCE [LARGE SCALE GENOMIC DNA]</scope>
    <source>
        <strain evidence="4">cv. Varoflay</strain>
    </source>
</reference>
<dbReference type="GO" id="GO:0005829">
    <property type="term" value="C:cytosol"/>
    <property type="evidence" value="ECO:0007669"/>
    <property type="project" value="GOC"/>
</dbReference>
<feature type="coiled-coil region" evidence="1">
    <location>
        <begin position="283"/>
        <end position="338"/>
    </location>
</feature>
<dbReference type="GO" id="GO:0042147">
    <property type="term" value="P:retrograde transport, endosome to Golgi"/>
    <property type="evidence" value="ECO:0000318"/>
    <property type="project" value="GO_Central"/>
</dbReference>
<reference evidence="5" key="2">
    <citation type="submission" date="2025-08" db="UniProtKB">
        <authorList>
            <consortium name="RefSeq"/>
        </authorList>
    </citation>
    <scope>IDENTIFICATION</scope>
    <source>
        <tissue evidence="5">Leaf</tissue>
    </source>
</reference>
<dbReference type="GO" id="GO:0001881">
    <property type="term" value="P:receptor recycling"/>
    <property type="evidence" value="ECO:0000318"/>
    <property type="project" value="GO_Central"/>
</dbReference>
<accession>A0A9R0JEG6</accession>
<feature type="compositionally biased region" description="Polar residues" evidence="2">
    <location>
        <begin position="481"/>
        <end position="496"/>
    </location>
</feature>
<dbReference type="SMART" id="SM00233">
    <property type="entry name" value="PH"/>
    <property type="match status" value="1"/>
</dbReference>
<keyword evidence="4" id="KW-1185">Reference proteome</keyword>
<evidence type="ECO:0000256" key="2">
    <source>
        <dbReference type="SAM" id="MobiDB-lite"/>
    </source>
</evidence>
<evidence type="ECO:0000313" key="4">
    <source>
        <dbReference type="Proteomes" id="UP000813463"/>
    </source>
</evidence>
<evidence type="ECO:0000259" key="3">
    <source>
        <dbReference type="PROSITE" id="PS50003"/>
    </source>
</evidence>